<reference evidence="4" key="1">
    <citation type="submission" date="2020-04" db="EMBL/GenBank/DDBJ databases">
        <authorList>
            <person name="Alioto T."/>
            <person name="Alioto T."/>
            <person name="Gomez Garrido J."/>
        </authorList>
    </citation>
    <scope>NUCLEOTIDE SEQUENCE</scope>
    <source>
        <strain evidence="4">A484AB</strain>
    </source>
</reference>
<dbReference type="AlphaFoldDB" id="A0A6S7ID21"/>
<dbReference type="Proteomes" id="UP001152795">
    <property type="component" value="Unassembled WGS sequence"/>
</dbReference>
<dbReference type="Gene3D" id="3.20.20.80">
    <property type="entry name" value="Glycosidases"/>
    <property type="match status" value="1"/>
</dbReference>
<keyword evidence="2 4" id="KW-0378">Hydrolase</keyword>
<proteinExistence type="predicted"/>
<dbReference type="InterPro" id="IPR001223">
    <property type="entry name" value="Glyco_hydro18_cat"/>
</dbReference>
<dbReference type="InterPro" id="IPR057016">
    <property type="entry name" value="EndoS_F2-like_TIM-barrel"/>
</dbReference>
<dbReference type="OrthoDB" id="10050777at2759"/>
<keyword evidence="1" id="KW-0732">Signal</keyword>
<accession>A0A6S7ID21</accession>
<organism evidence="4 5">
    <name type="scientific">Paramuricea clavata</name>
    <name type="common">Red gorgonian</name>
    <name type="synonym">Violescent sea-whip</name>
    <dbReference type="NCBI Taxonomy" id="317549"/>
    <lineage>
        <taxon>Eukaryota</taxon>
        <taxon>Metazoa</taxon>
        <taxon>Cnidaria</taxon>
        <taxon>Anthozoa</taxon>
        <taxon>Octocorallia</taxon>
        <taxon>Malacalcyonacea</taxon>
        <taxon>Plexauridae</taxon>
        <taxon>Paramuricea</taxon>
    </lineage>
</organism>
<evidence type="ECO:0000313" key="4">
    <source>
        <dbReference type="EMBL" id="CAB4016875.1"/>
    </source>
</evidence>
<evidence type="ECO:0000313" key="5">
    <source>
        <dbReference type="Proteomes" id="UP001152795"/>
    </source>
</evidence>
<dbReference type="GO" id="GO:0004568">
    <property type="term" value="F:chitinase activity"/>
    <property type="evidence" value="ECO:0007669"/>
    <property type="project" value="UniProtKB-ARBA"/>
</dbReference>
<keyword evidence="5" id="KW-1185">Reference proteome</keyword>
<sequence>MGWNKKSNLAQYGQGNWDNFVKKTRNTTSEEAMRIAFANPEITFFFFCRETIILDRPPASQYGPFEAGDAVFFKGEPWYGNAPQCDSYEKTPISTVYINPLNNQQFQDITTYVLRDGTPAIDVVCIFAANYATNTIPMLRANNNYPPTKNPFNANIQDVLLSGLVKTLQNKGITVLLTIMGSHTETGWSQFTDQSTAQNFVDYLNSQVVTLYSLDGIDIDDEYSNGPVNNSSLAMVTTLMKKSMPGKLITKALWSDHDRFTANWNGNTLGANLDYGWEMNYYSGDANFRLGFYTSYMKKKQLCLGFSAERRFSSQWNQVGPQATTTISEGYAGGMMFAYENQPDSIGLMKAMIDGMDGPGNWNKVTAENLNKDVATSFSATKEVGNEVETRNRDCCIIV</sequence>
<evidence type="ECO:0000256" key="3">
    <source>
        <dbReference type="ARBA" id="ARBA00023295"/>
    </source>
</evidence>
<dbReference type="Pfam" id="PF23916">
    <property type="entry name" value="TIM-barrel_EndoS"/>
    <property type="match status" value="1"/>
</dbReference>
<comment type="caution">
    <text evidence="4">The sequence shown here is derived from an EMBL/GenBank/DDBJ whole genome shotgun (WGS) entry which is preliminary data.</text>
</comment>
<dbReference type="GO" id="GO:0005975">
    <property type="term" value="P:carbohydrate metabolic process"/>
    <property type="evidence" value="ECO:0007669"/>
    <property type="project" value="InterPro"/>
</dbReference>
<dbReference type="InterPro" id="IPR017853">
    <property type="entry name" value="GH"/>
</dbReference>
<name>A0A6S7ID21_PARCT</name>
<protein>
    <submittedName>
        <fullName evidence="4">Glycosyl hydrolases family 18</fullName>
    </submittedName>
</protein>
<evidence type="ECO:0000256" key="2">
    <source>
        <dbReference type="ARBA" id="ARBA00022801"/>
    </source>
</evidence>
<keyword evidence="3" id="KW-0326">Glycosidase</keyword>
<dbReference type="PROSITE" id="PS51910">
    <property type="entry name" value="GH18_2"/>
    <property type="match status" value="1"/>
</dbReference>
<dbReference type="PROSITE" id="PS01095">
    <property type="entry name" value="GH18_1"/>
    <property type="match status" value="1"/>
</dbReference>
<dbReference type="EMBL" id="CACRXK020009295">
    <property type="protein sequence ID" value="CAB4016875.1"/>
    <property type="molecule type" value="Genomic_DNA"/>
</dbReference>
<dbReference type="GO" id="GO:0006032">
    <property type="term" value="P:chitin catabolic process"/>
    <property type="evidence" value="ECO:0007669"/>
    <property type="project" value="UniProtKB-ARBA"/>
</dbReference>
<gene>
    <name evidence="4" type="ORF">PACLA_8A047122</name>
</gene>
<evidence type="ECO:0000256" key="1">
    <source>
        <dbReference type="ARBA" id="ARBA00022729"/>
    </source>
</evidence>
<dbReference type="SUPFAM" id="SSF51445">
    <property type="entry name" value="(Trans)glycosidases"/>
    <property type="match status" value="1"/>
</dbReference>
<dbReference type="InterPro" id="IPR001579">
    <property type="entry name" value="Glyco_hydro_18_chit_AS"/>
</dbReference>